<gene>
    <name evidence="2" type="ORF">MSAR_05170</name>
</gene>
<feature type="transmembrane region" description="Helical" evidence="1">
    <location>
        <begin position="27"/>
        <end position="45"/>
    </location>
</feature>
<protein>
    <recommendedName>
        <fullName evidence="4">DUF3017 domain-containing protein</fullName>
    </recommendedName>
</protein>
<reference evidence="2 3" key="1">
    <citation type="journal article" date="2019" name="Emerg. Microbes Infect.">
        <title>Comprehensive subspecies identification of 175 nontuberculous mycobacteria species based on 7547 genomic profiles.</title>
        <authorList>
            <person name="Matsumoto Y."/>
            <person name="Kinjo T."/>
            <person name="Motooka D."/>
            <person name="Nabeya D."/>
            <person name="Jung N."/>
            <person name="Uechi K."/>
            <person name="Horii T."/>
            <person name="Iida T."/>
            <person name="Fujita J."/>
            <person name="Nakamura S."/>
        </authorList>
    </citation>
    <scope>NUCLEOTIDE SEQUENCE [LARGE SCALE GENOMIC DNA]</scope>
    <source>
        <strain evidence="2 3">JCM 30395</strain>
    </source>
</reference>
<feature type="transmembrane region" description="Helical" evidence="1">
    <location>
        <begin position="51"/>
        <end position="69"/>
    </location>
</feature>
<evidence type="ECO:0000256" key="1">
    <source>
        <dbReference type="SAM" id="Phobius"/>
    </source>
</evidence>
<keyword evidence="1" id="KW-1133">Transmembrane helix</keyword>
<accession>A0A7I7SLV7</accession>
<dbReference type="Proteomes" id="UP000466445">
    <property type="component" value="Chromosome"/>
</dbReference>
<dbReference type="KEGG" id="msar:MSAR_05170"/>
<evidence type="ECO:0000313" key="2">
    <source>
        <dbReference type="EMBL" id="BBY57381.1"/>
    </source>
</evidence>
<keyword evidence="3" id="KW-1185">Reference proteome</keyword>
<proteinExistence type="predicted"/>
<dbReference type="InterPro" id="IPR021385">
    <property type="entry name" value="DUF3017"/>
</dbReference>
<dbReference type="AlphaFoldDB" id="A0A7I7SLV7"/>
<keyword evidence="1" id="KW-0812">Transmembrane</keyword>
<evidence type="ECO:0000313" key="3">
    <source>
        <dbReference type="Proteomes" id="UP000466445"/>
    </source>
</evidence>
<dbReference type="EMBL" id="AP022595">
    <property type="protein sequence ID" value="BBY57381.1"/>
    <property type="molecule type" value="Genomic_DNA"/>
</dbReference>
<name>A0A7I7SLV7_9MYCO</name>
<evidence type="ECO:0008006" key="4">
    <source>
        <dbReference type="Google" id="ProtNLM"/>
    </source>
</evidence>
<organism evidence="2 3">
    <name type="scientific">Mycolicibacterium sarraceniae</name>
    <dbReference type="NCBI Taxonomy" id="1534348"/>
    <lineage>
        <taxon>Bacteria</taxon>
        <taxon>Bacillati</taxon>
        <taxon>Actinomycetota</taxon>
        <taxon>Actinomycetes</taxon>
        <taxon>Mycobacteriales</taxon>
        <taxon>Mycobacteriaceae</taxon>
        <taxon>Mycolicibacterium</taxon>
    </lineage>
</organism>
<sequence length="109" mass="11674">MTARAERWLPTRAEAVAFIGRVVRSQWPILGVGVIFVVAFVLVAAEFWRRGSLLIGIAVGVAAALRLVLSEDRAGLLVVRSRGVDFATMTTVCVAMVYIASTIDPLGTS</sequence>
<keyword evidence="1" id="KW-0472">Membrane</keyword>
<dbReference type="Pfam" id="PF11222">
    <property type="entry name" value="DUF3017"/>
    <property type="match status" value="1"/>
</dbReference>
<feature type="transmembrane region" description="Helical" evidence="1">
    <location>
        <begin position="81"/>
        <end position="100"/>
    </location>
</feature>